<dbReference type="AlphaFoldDB" id="A0A2N3NA36"/>
<keyword evidence="3" id="KW-1185">Reference proteome</keyword>
<proteinExistence type="predicted"/>
<dbReference type="STRING" id="41688.A0A2N3NA36"/>
<dbReference type="InParanoid" id="A0A2N3NA36"/>
<protein>
    <recommendedName>
        <fullName evidence="1">Pyridoxamine 5'-phosphate oxidase Alr4036 family FMN-binding domain-containing protein</fullName>
    </recommendedName>
</protein>
<dbReference type="InterPro" id="IPR012349">
    <property type="entry name" value="Split_barrel_FMN-bd"/>
</dbReference>
<feature type="domain" description="Pyridoxamine 5'-phosphate oxidase Alr4036 family FMN-binding" evidence="1">
    <location>
        <begin position="38"/>
        <end position="145"/>
    </location>
</feature>
<dbReference type="EMBL" id="NLAX01000010">
    <property type="protein sequence ID" value="PKS09232.1"/>
    <property type="molecule type" value="Genomic_DNA"/>
</dbReference>
<dbReference type="VEuPathDB" id="FungiDB:jhhlp_003846"/>
<comment type="caution">
    <text evidence="2">The sequence shown here is derived from an EMBL/GenBank/DDBJ whole genome shotgun (WGS) entry which is preliminary data.</text>
</comment>
<name>A0A2N3NA36_9PEZI</name>
<dbReference type="GO" id="GO:0010181">
    <property type="term" value="F:FMN binding"/>
    <property type="evidence" value="ECO:0007669"/>
    <property type="project" value="InterPro"/>
</dbReference>
<organism evidence="2 3">
    <name type="scientific">Lomentospora prolificans</name>
    <dbReference type="NCBI Taxonomy" id="41688"/>
    <lineage>
        <taxon>Eukaryota</taxon>
        <taxon>Fungi</taxon>
        <taxon>Dikarya</taxon>
        <taxon>Ascomycota</taxon>
        <taxon>Pezizomycotina</taxon>
        <taxon>Sordariomycetes</taxon>
        <taxon>Hypocreomycetidae</taxon>
        <taxon>Microascales</taxon>
        <taxon>Microascaceae</taxon>
        <taxon>Lomentospora</taxon>
    </lineage>
</organism>
<reference evidence="2 3" key="1">
    <citation type="journal article" date="2017" name="G3 (Bethesda)">
        <title>First Draft Genome Sequence of the Pathogenic Fungus Lomentospora prolificans (Formerly Scedosporium prolificans).</title>
        <authorList>
            <person name="Luo R."/>
            <person name="Zimin A."/>
            <person name="Workman R."/>
            <person name="Fan Y."/>
            <person name="Pertea G."/>
            <person name="Grossman N."/>
            <person name="Wear M.P."/>
            <person name="Jia B."/>
            <person name="Miller H."/>
            <person name="Casadevall A."/>
            <person name="Timp W."/>
            <person name="Zhang S.X."/>
            <person name="Salzberg S.L."/>
        </authorList>
    </citation>
    <scope>NUCLEOTIDE SEQUENCE [LARGE SCALE GENOMIC DNA]</scope>
    <source>
        <strain evidence="2 3">JHH-5317</strain>
    </source>
</reference>
<dbReference type="OrthoDB" id="5394411at2759"/>
<dbReference type="Pfam" id="PF12766">
    <property type="entry name" value="Pyridox_oxase_2"/>
    <property type="match status" value="1"/>
</dbReference>
<dbReference type="SUPFAM" id="SSF50475">
    <property type="entry name" value="FMN-binding split barrel"/>
    <property type="match status" value="1"/>
</dbReference>
<dbReference type="PANTHER" id="PTHR28243">
    <property type="entry name" value="AGL049CP"/>
    <property type="match status" value="1"/>
</dbReference>
<dbReference type="Proteomes" id="UP000233524">
    <property type="component" value="Unassembled WGS sequence"/>
</dbReference>
<dbReference type="InterPro" id="IPR024624">
    <property type="entry name" value="Pyridox_Oxase_Alr4036_FMN-bd"/>
</dbReference>
<sequence length="276" mass="30380">MLPSPPSQAVAPWRADFLSHLTQLGLPTCVLSTVRATSTSTETSSSLPFAATTSWVPRARTAVFRGMWAALPENENNPAERNPLVYESDMLSMTTDARMDKAQEIAPDDCLDGARGTGGGGPFEAVFWIPDAMTQWRFSGKAYLLGQDVDSDGPAAVRVRETLLERMRKVGDGAFSWSREITGHFGNMSPLMRGSFKNPPPGRPVAEGTGGEGLGLGQRVEDLGDEIARRNFRVVVLVPDEVDRVDLSESDKAKRWRYRYVGEESDLTWETTEVWP</sequence>
<dbReference type="Gene3D" id="2.30.110.10">
    <property type="entry name" value="Electron Transport, Fmn-binding Protein, Chain A"/>
    <property type="match status" value="1"/>
</dbReference>
<accession>A0A2N3NA36</accession>
<dbReference type="PANTHER" id="PTHR28243:SF1">
    <property type="entry name" value="PYRIDOXAMINE 5'-PHOSPHATE OXIDASE ALR4036 FAMILY FMN-BINDING DOMAIN-CONTAINING PROTEIN"/>
    <property type="match status" value="1"/>
</dbReference>
<evidence type="ECO:0000313" key="2">
    <source>
        <dbReference type="EMBL" id="PKS09232.1"/>
    </source>
</evidence>
<gene>
    <name evidence="2" type="ORF">jhhlp_003846</name>
</gene>
<dbReference type="FunCoup" id="A0A2N3NA36">
    <property type="interactions" value="147"/>
</dbReference>
<evidence type="ECO:0000313" key="3">
    <source>
        <dbReference type="Proteomes" id="UP000233524"/>
    </source>
</evidence>
<evidence type="ECO:0000259" key="1">
    <source>
        <dbReference type="Pfam" id="PF12766"/>
    </source>
</evidence>